<feature type="transmembrane region" description="Helical" evidence="8">
    <location>
        <begin position="692"/>
        <end position="712"/>
    </location>
</feature>
<feature type="domain" description="CSC1/OSCA1-like N-terminal transmembrane" evidence="10">
    <location>
        <begin position="7"/>
        <end position="118"/>
    </location>
</feature>
<comment type="subcellular location">
    <subcellularLocation>
        <location evidence="1">Membrane</location>
        <topology evidence="1">Multi-pass membrane protein</topology>
    </subcellularLocation>
</comment>
<feature type="compositionally biased region" description="Acidic residues" evidence="7">
    <location>
        <begin position="968"/>
        <end position="980"/>
    </location>
</feature>
<sequence>MATDARAFAISLGFNSIICLAVLLFFGIFRTNRYTQKFYAPKRYMRGLDKRPLRLPRTFWGWLKPVHKYTQKEIIELAGMDAAMYLRVLTFGAEFFFFVTIWCLVVVLPTNLSGNNVDRLLGTNGTPTSNFTYWVSPPSPPPPGATPSPPRIVAAPNFYQQVPPAPAGLQWWHYRPEVPPLPDPASYLHDPNYTTWGWRYDSSFIGTDYTFTNLDRSTMSNISSHDDRLWVHLLSAWVISLYAWQLLSRYNREAVALRIQYLTTVPKGAESHSVLVRELPCVAYGTVEDRVDKTLLKFLPGVLKRRLIQNVKRTAAVTARGLDKGLSFVATSIIPDAKAVSPQGQAANGPQKESSQDLKFYDASATTLPVYSGTAANAPHLDGPEAASPQHLRITIEPGTVHTGNVEQEGITELDAWRKCERKLQQGRTLRQVVEEEFEELYPGLVAKVHLVHDTRELDATVQEYENVRQKLIDVLDDYISKSRRHITIKRRMVTVLGVKHGSWGRERFGKRPSRVDALEYYPAKLRELVRLMEERQRAARQRFVPTAFVTFKTRRAQVVAVTSQMHHDVSAWDVDAAPAPEEIVWRNLGWREWERKLRNTIIWVAFAALAIFYVVPVAALQAIIQVDKLESVPGIKQLASLPLISDFFKAILPSLVLRIFLAILPLLLAFMNRRQGMISESQVDFGVVRKYFIFQVITVFFASFVAGSFLTQIQQFVKDPGSVVKVLGTGAPSTAIFFTTYLLLNGLTIEPLKLLRVWGLLLFRIRTALSSTERAKARLWQNQYFSYGRDLPHHTIAILLGLAFCVVAPIIAPVALAYFLVTSIVNKYQMVYVFTKRYESGGKVWRQVFEQIIVSLIIFQLMMIGLMGLKGGLPQTLLTLPLLLFTLLFRQSWVYTFDEQQQVLSLRAAADLDRRDRTLSPPTEDEQAKVDQYYISPSFASREQELAELLAEAKRMDAHIEGRAVLQEEEDRGSETDDAESVRGDPEQAFYPASSRSLDPQITPDTPSSSTGAPNAESVNSILLRPGVKPDRTASGGLSALTARASGELRDKLARAGSSKPKKDPSDMV</sequence>
<evidence type="ECO:0000256" key="1">
    <source>
        <dbReference type="ARBA" id="ARBA00004141"/>
    </source>
</evidence>
<dbReference type="InterPro" id="IPR045122">
    <property type="entry name" value="Csc1-like"/>
</dbReference>
<feature type="domain" description="CSC1/OSCA1-like cytosolic" evidence="11">
    <location>
        <begin position="434"/>
        <end position="588"/>
    </location>
</feature>
<evidence type="ECO:0000313" key="12">
    <source>
        <dbReference type="EMBL" id="KAK9811621.1"/>
    </source>
</evidence>
<feature type="transmembrane region" description="Helical" evidence="8">
    <location>
        <begin position="651"/>
        <end position="671"/>
    </location>
</feature>
<organism evidence="12 13">
    <name type="scientific">[Myrmecia] bisecta</name>
    <dbReference type="NCBI Taxonomy" id="41462"/>
    <lineage>
        <taxon>Eukaryota</taxon>
        <taxon>Viridiplantae</taxon>
        <taxon>Chlorophyta</taxon>
        <taxon>core chlorophytes</taxon>
        <taxon>Trebouxiophyceae</taxon>
        <taxon>Trebouxiales</taxon>
        <taxon>Trebouxiaceae</taxon>
        <taxon>Myrmecia</taxon>
    </lineage>
</organism>
<reference evidence="12 13" key="1">
    <citation type="journal article" date="2024" name="Nat. Commun.">
        <title>Phylogenomics reveals the evolutionary origins of lichenization in chlorophyte algae.</title>
        <authorList>
            <person name="Puginier C."/>
            <person name="Libourel C."/>
            <person name="Otte J."/>
            <person name="Skaloud P."/>
            <person name="Haon M."/>
            <person name="Grisel S."/>
            <person name="Petersen M."/>
            <person name="Berrin J.G."/>
            <person name="Delaux P.M."/>
            <person name="Dal Grande F."/>
            <person name="Keller J."/>
        </authorList>
    </citation>
    <scope>NUCLEOTIDE SEQUENCE [LARGE SCALE GENOMIC DNA]</scope>
    <source>
        <strain evidence="12 13">SAG 2043</strain>
    </source>
</reference>
<comment type="similarity">
    <text evidence="2">Belongs to the CSC1 (TC 1.A.17) family.</text>
</comment>
<evidence type="ECO:0000313" key="13">
    <source>
        <dbReference type="Proteomes" id="UP001489004"/>
    </source>
</evidence>
<dbReference type="AlphaFoldDB" id="A0AAW1PT48"/>
<feature type="transmembrane region" description="Helical" evidence="8">
    <location>
        <begin position="88"/>
        <end position="108"/>
    </location>
</feature>
<evidence type="ECO:0000259" key="10">
    <source>
        <dbReference type="Pfam" id="PF13967"/>
    </source>
</evidence>
<dbReference type="InterPro" id="IPR032880">
    <property type="entry name" value="CSC1/OSCA1-like_N"/>
</dbReference>
<comment type="caution">
    <text evidence="12">The sequence shown here is derived from an EMBL/GenBank/DDBJ whole genome shotgun (WGS) entry which is preliminary data.</text>
</comment>
<evidence type="ECO:0000259" key="11">
    <source>
        <dbReference type="Pfam" id="PF14703"/>
    </source>
</evidence>
<feature type="compositionally biased region" description="Polar residues" evidence="7">
    <location>
        <begin position="995"/>
        <end position="1022"/>
    </location>
</feature>
<dbReference type="GO" id="GO:0005227">
    <property type="term" value="F:calcium-activated cation channel activity"/>
    <property type="evidence" value="ECO:0007669"/>
    <property type="project" value="InterPro"/>
</dbReference>
<evidence type="ECO:0000256" key="4">
    <source>
        <dbReference type="ARBA" id="ARBA00022692"/>
    </source>
</evidence>
<dbReference type="PANTHER" id="PTHR13018">
    <property type="entry name" value="PROBABLE MEMBRANE PROTEIN DUF221-RELATED"/>
    <property type="match status" value="1"/>
</dbReference>
<dbReference type="Pfam" id="PF14703">
    <property type="entry name" value="PHM7_cyt"/>
    <property type="match status" value="1"/>
</dbReference>
<proteinExistence type="inferred from homology"/>
<dbReference type="InterPro" id="IPR027815">
    <property type="entry name" value="CSC1/OSCA1-like_cyt"/>
</dbReference>
<name>A0AAW1PT48_9CHLO</name>
<evidence type="ECO:0000259" key="9">
    <source>
        <dbReference type="Pfam" id="PF02714"/>
    </source>
</evidence>
<feature type="domain" description="CSC1/OSCA1-like 7TM region" evidence="9">
    <location>
        <begin position="599"/>
        <end position="868"/>
    </location>
</feature>
<feature type="transmembrane region" description="Helical" evidence="8">
    <location>
        <begin position="797"/>
        <end position="822"/>
    </location>
</feature>
<evidence type="ECO:0000256" key="3">
    <source>
        <dbReference type="ARBA" id="ARBA00022448"/>
    </source>
</evidence>
<evidence type="ECO:0008006" key="14">
    <source>
        <dbReference type="Google" id="ProtNLM"/>
    </source>
</evidence>
<feature type="transmembrane region" description="Helical" evidence="8">
    <location>
        <begin position="849"/>
        <end position="870"/>
    </location>
</feature>
<dbReference type="GO" id="GO:0005886">
    <property type="term" value="C:plasma membrane"/>
    <property type="evidence" value="ECO:0007669"/>
    <property type="project" value="TreeGrafter"/>
</dbReference>
<keyword evidence="13" id="KW-1185">Reference proteome</keyword>
<dbReference type="InterPro" id="IPR003864">
    <property type="entry name" value="CSC1/OSCA1-like_7TM"/>
</dbReference>
<accession>A0AAW1PT48</accession>
<feature type="transmembrane region" description="Helical" evidence="8">
    <location>
        <begin position="602"/>
        <end position="625"/>
    </location>
</feature>
<evidence type="ECO:0000256" key="7">
    <source>
        <dbReference type="SAM" id="MobiDB-lite"/>
    </source>
</evidence>
<dbReference type="Pfam" id="PF13967">
    <property type="entry name" value="RSN1_TM"/>
    <property type="match status" value="1"/>
</dbReference>
<evidence type="ECO:0000256" key="8">
    <source>
        <dbReference type="SAM" id="Phobius"/>
    </source>
</evidence>
<dbReference type="PANTHER" id="PTHR13018:SF5">
    <property type="entry name" value="RE44586P"/>
    <property type="match status" value="1"/>
</dbReference>
<keyword evidence="6 8" id="KW-0472">Membrane</keyword>
<feature type="region of interest" description="Disordered" evidence="7">
    <location>
        <begin position="965"/>
        <end position="1070"/>
    </location>
</feature>
<keyword evidence="4 8" id="KW-0812">Transmembrane</keyword>
<gene>
    <name evidence="12" type="ORF">WJX72_007134</name>
</gene>
<evidence type="ECO:0000256" key="6">
    <source>
        <dbReference type="ARBA" id="ARBA00023136"/>
    </source>
</evidence>
<evidence type="ECO:0000256" key="2">
    <source>
        <dbReference type="ARBA" id="ARBA00007779"/>
    </source>
</evidence>
<feature type="transmembrane region" description="Helical" evidence="8">
    <location>
        <begin position="6"/>
        <end position="29"/>
    </location>
</feature>
<dbReference type="EMBL" id="JALJOR010000009">
    <property type="protein sequence ID" value="KAK9811621.1"/>
    <property type="molecule type" value="Genomic_DNA"/>
</dbReference>
<dbReference type="Proteomes" id="UP001489004">
    <property type="component" value="Unassembled WGS sequence"/>
</dbReference>
<evidence type="ECO:0000256" key="5">
    <source>
        <dbReference type="ARBA" id="ARBA00022989"/>
    </source>
</evidence>
<dbReference type="Pfam" id="PF02714">
    <property type="entry name" value="RSN1_7TM"/>
    <property type="match status" value="1"/>
</dbReference>
<keyword evidence="5 8" id="KW-1133">Transmembrane helix</keyword>
<keyword evidence="3" id="KW-0813">Transport</keyword>
<protein>
    <recommendedName>
        <fullName evidence="14">DUF221-domain-containing protein</fullName>
    </recommendedName>
</protein>